<evidence type="ECO:0000313" key="1">
    <source>
        <dbReference type="EMBL" id="SDY22222.1"/>
    </source>
</evidence>
<keyword evidence="2" id="KW-1185">Reference proteome</keyword>
<dbReference type="EMBL" id="FNOY01000024">
    <property type="protein sequence ID" value="SDY22222.1"/>
    <property type="molecule type" value="Genomic_DNA"/>
</dbReference>
<dbReference type="AlphaFoldDB" id="A0A1H3I3L4"/>
<sequence length="54" mass="6216">LHDMDDEGGEPIYVQVRDLRVQRLPQKTLLLYSVEQVCCSLLIYKGASHAPFNR</sequence>
<accession>A0A1H3I3L4</accession>
<evidence type="ECO:0000313" key="2">
    <source>
        <dbReference type="Proteomes" id="UP000198640"/>
    </source>
</evidence>
<protein>
    <submittedName>
        <fullName evidence="1">Uncharacterized protein</fullName>
    </submittedName>
</protein>
<organism evidence="1 2">
    <name type="scientific">Nitrosomonas halophila</name>
    <dbReference type="NCBI Taxonomy" id="44576"/>
    <lineage>
        <taxon>Bacteria</taxon>
        <taxon>Pseudomonadati</taxon>
        <taxon>Pseudomonadota</taxon>
        <taxon>Betaproteobacteria</taxon>
        <taxon>Nitrosomonadales</taxon>
        <taxon>Nitrosomonadaceae</taxon>
        <taxon>Nitrosomonas</taxon>
    </lineage>
</organism>
<feature type="non-terminal residue" evidence="1">
    <location>
        <position position="1"/>
    </location>
</feature>
<proteinExistence type="predicted"/>
<name>A0A1H3I3L4_9PROT</name>
<reference evidence="1 2" key="1">
    <citation type="submission" date="2016-10" db="EMBL/GenBank/DDBJ databases">
        <authorList>
            <person name="de Groot N.N."/>
        </authorList>
    </citation>
    <scope>NUCLEOTIDE SEQUENCE [LARGE SCALE GENOMIC DNA]</scope>
    <source>
        <strain evidence="1 2">Nm1</strain>
    </source>
</reference>
<dbReference type="Proteomes" id="UP000198640">
    <property type="component" value="Unassembled WGS sequence"/>
</dbReference>
<gene>
    <name evidence="1" type="ORF">SAMN05421881_10241</name>
</gene>